<sequence>MIHATPQAAATMARRARAARQPDDIVKVQRFGNYRLELRAIDLGDPHYRVDVFMDLHFLFEDGDGGTWTQTEKSNFASEFERVVGRVWNRRSIGATRGGARIEMRTRFKSRIGGVYPLDHWEVIVRKDADGLFEDPTGVTVRGFVYQGGRFGLGTGPMARNTVILTQHANAMRPTECGYQSTAAHEYGHMLMNTRTGREDEYAADHPNNADICSVMNAGNAVRGAHIAKVFLWAIGPADEHEASTGTLD</sequence>
<dbReference type="Proteomes" id="UP000238801">
    <property type="component" value="Unassembled WGS sequence"/>
</dbReference>
<evidence type="ECO:0000313" key="1">
    <source>
        <dbReference type="EMBL" id="PRY94932.1"/>
    </source>
</evidence>
<dbReference type="AlphaFoldDB" id="A0A2T0X7K4"/>
<keyword evidence="2" id="KW-1185">Reference proteome</keyword>
<dbReference type="RefSeq" id="WP_106159378.1">
    <property type="nucleotide sequence ID" value="NZ_PVTT01000001.1"/>
</dbReference>
<name>A0A2T0X7K4_9RHOB</name>
<gene>
    <name evidence="1" type="ORF">BCF33_0535</name>
</gene>
<protein>
    <submittedName>
        <fullName evidence="1">Uncharacterized protein</fullName>
    </submittedName>
</protein>
<reference evidence="1 2" key="1">
    <citation type="submission" date="2018-03" db="EMBL/GenBank/DDBJ databases">
        <title>Genomic Encyclopedia of Archaeal and Bacterial Type Strains, Phase II (KMG-II): from individual species to whole genera.</title>
        <authorList>
            <person name="Goeker M."/>
        </authorList>
    </citation>
    <scope>NUCLEOTIDE SEQUENCE [LARGE SCALE GENOMIC DNA]</scope>
    <source>
        <strain evidence="1 2">DSM 29318</strain>
    </source>
</reference>
<dbReference type="EMBL" id="PVTT01000001">
    <property type="protein sequence ID" value="PRY94932.1"/>
    <property type="molecule type" value="Genomic_DNA"/>
</dbReference>
<organism evidence="1 2">
    <name type="scientific">Hasllibacter halocynthiae</name>
    <dbReference type="NCBI Taxonomy" id="595589"/>
    <lineage>
        <taxon>Bacteria</taxon>
        <taxon>Pseudomonadati</taxon>
        <taxon>Pseudomonadota</taxon>
        <taxon>Alphaproteobacteria</taxon>
        <taxon>Rhodobacterales</taxon>
        <taxon>Roseobacteraceae</taxon>
        <taxon>Hasllibacter</taxon>
    </lineage>
</organism>
<proteinExistence type="predicted"/>
<evidence type="ECO:0000313" key="2">
    <source>
        <dbReference type="Proteomes" id="UP000238801"/>
    </source>
</evidence>
<comment type="caution">
    <text evidence="1">The sequence shown here is derived from an EMBL/GenBank/DDBJ whole genome shotgun (WGS) entry which is preliminary data.</text>
</comment>
<accession>A0A2T0X7K4</accession>